<protein>
    <submittedName>
        <fullName evidence="4">SAM-dependent methyltransferase</fullName>
    </submittedName>
</protein>
<feature type="domain" description="Methyltransferase" evidence="3">
    <location>
        <begin position="55"/>
        <end position="150"/>
    </location>
</feature>
<evidence type="ECO:0000256" key="2">
    <source>
        <dbReference type="ARBA" id="ARBA00022679"/>
    </source>
</evidence>
<organism evidence="4 5">
    <name type="scientific">Brevundimonas variabilis</name>
    <dbReference type="NCBI Taxonomy" id="74312"/>
    <lineage>
        <taxon>Bacteria</taxon>
        <taxon>Pseudomonadati</taxon>
        <taxon>Pseudomonadota</taxon>
        <taxon>Alphaproteobacteria</taxon>
        <taxon>Caulobacterales</taxon>
        <taxon>Caulobacteraceae</taxon>
        <taxon>Brevundimonas</taxon>
    </lineage>
</organism>
<dbReference type="EMBL" id="JACHOR010000001">
    <property type="protein sequence ID" value="MBB5744826.1"/>
    <property type="molecule type" value="Genomic_DNA"/>
</dbReference>
<dbReference type="Pfam" id="PF13649">
    <property type="entry name" value="Methyltransf_25"/>
    <property type="match status" value="1"/>
</dbReference>
<evidence type="ECO:0000259" key="3">
    <source>
        <dbReference type="Pfam" id="PF13649"/>
    </source>
</evidence>
<dbReference type="GO" id="GO:0032259">
    <property type="term" value="P:methylation"/>
    <property type="evidence" value="ECO:0007669"/>
    <property type="project" value="UniProtKB-KW"/>
</dbReference>
<evidence type="ECO:0000313" key="4">
    <source>
        <dbReference type="EMBL" id="MBB5744826.1"/>
    </source>
</evidence>
<keyword evidence="5" id="KW-1185">Reference proteome</keyword>
<reference evidence="4 5" key="1">
    <citation type="submission" date="2020-08" db="EMBL/GenBank/DDBJ databases">
        <title>Genomic Encyclopedia of Type Strains, Phase IV (KMG-IV): sequencing the most valuable type-strain genomes for metagenomic binning, comparative biology and taxonomic classification.</title>
        <authorList>
            <person name="Goeker M."/>
        </authorList>
    </citation>
    <scope>NUCLEOTIDE SEQUENCE [LARGE SCALE GENOMIC DNA]</scope>
    <source>
        <strain evidence="4 5">DSM 4737</strain>
    </source>
</reference>
<dbReference type="Proteomes" id="UP000545037">
    <property type="component" value="Unassembled WGS sequence"/>
</dbReference>
<dbReference type="InterPro" id="IPR041698">
    <property type="entry name" value="Methyltransf_25"/>
</dbReference>
<evidence type="ECO:0000256" key="1">
    <source>
        <dbReference type="ARBA" id="ARBA00022603"/>
    </source>
</evidence>
<keyword evidence="2 4" id="KW-0808">Transferase</keyword>
<comment type="caution">
    <text evidence="4">The sequence shown here is derived from an EMBL/GenBank/DDBJ whole genome shotgun (WGS) entry which is preliminary data.</text>
</comment>
<accession>A0A7W9CG23</accession>
<keyword evidence="1 4" id="KW-0489">Methyltransferase</keyword>
<dbReference type="GO" id="GO:0008168">
    <property type="term" value="F:methyltransferase activity"/>
    <property type="evidence" value="ECO:0007669"/>
    <property type="project" value="UniProtKB-KW"/>
</dbReference>
<evidence type="ECO:0000313" key="5">
    <source>
        <dbReference type="Proteomes" id="UP000545037"/>
    </source>
</evidence>
<dbReference type="PANTHER" id="PTHR43861:SF1">
    <property type="entry name" value="TRANS-ACONITATE 2-METHYLTRANSFERASE"/>
    <property type="match status" value="1"/>
</dbReference>
<dbReference type="SUPFAM" id="SSF53335">
    <property type="entry name" value="S-adenosyl-L-methionine-dependent methyltransferases"/>
    <property type="match status" value="1"/>
</dbReference>
<dbReference type="CDD" id="cd02440">
    <property type="entry name" value="AdoMet_MTases"/>
    <property type="match status" value="1"/>
</dbReference>
<dbReference type="PANTHER" id="PTHR43861">
    <property type="entry name" value="TRANS-ACONITATE 2-METHYLTRANSFERASE-RELATED"/>
    <property type="match status" value="1"/>
</dbReference>
<gene>
    <name evidence="4" type="ORF">GGR13_000398</name>
</gene>
<proteinExistence type="predicted"/>
<dbReference type="AlphaFoldDB" id="A0A7W9CG23"/>
<sequence length="288" mass="31031">MTDTRMDGSGTPKPEDWAGEMGARWLAGIDRFEAMIAPIGDALLARAAFMPGERVLDLGCGGGKTSLVITAAVGPSGWVTGIDISPDLITRARARAAAAHVTNLDFECIDAAVYQPDMPFDRMVSRFGSMFFPQPVEAFSNLHGCLEPSGRIDLAVWGPPRENPWMMEMIGVLRRHIEVPPAVPRAPGPFAFEDTEYLTRVLGEAGFGHIDILAYEGLQPIGGEGASPEAATDFALSSLAAGRMVEASDEDLQQRVRHDLLTLFQRHQVEGRGVLMAGKAWLATAVTE</sequence>
<dbReference type="Gene3D" id="3.40.50.150">
    <property type="entry name" value="Vaccinia Virus protein VP39"/>
    <property type="match status" value="1"/>
</dbReference>
<name>A0A7W9CG23_9CAUL</name>
<dbReference type="InterPro" id="IPR029063">
    <property type="entry name" value="SAM-dependent_MTases_sf"/>
</dbReference>
<dbReference type="RefSeq" id="WP_183211783.1">
    <property type="nucleotide sequence ID" value="NZ_JACHOR010000001.1"/>
</dbReference>